<comment type="subcellular location">
    <subcellularLocation>
        <location evidence="1">Nucleus</location>
    </subcellularLocation>
</comment>
<keyword evidence="6" id="KW-0539">Nucleus</keyword>
<evidence type="ECO:0000256" key="6">
    <source>
        <dbReference type="ARBA" id="ARBA00023242"/>
    </source>
</evidence>
<feature type="domain" description="C2H2-type" evidence="9">
    <location>
        <begin position="517"/>
        <end position="544"/>
    </location>
</feature>
<dbReference type="GO" id="GO:0043565">
    <property type="term" value="F:sequence-specific DNA binding"/>
    <property type="evidence" value="ECO:0007669"/>
    <property type="project" value="UniProtKB-ARBA"/>
</dbReference>
<feature type="domain" description="C2H2-type" evidence="9">
    <location>
        <begin position="723"/>
        <end position="751"/>
    </location>
</feature>
<evidence type="ECO:0000313" key="10">
    <source>
        <dbReference type="Proteomes" id="UP000301870"/>
    </source>
</evidence>
<feature type="domain" description="C2H2-type" evidence="9">
    <location>
        <begin position="581"/>
        <end position="608"/>
    </location>
</feature>
<dbReference type="Pfam" id="PF00096">
    <property type="entry name" value="zf-C2H2"/>
    <property type="match status" value="6"/>
</dbReference>
<feature type="domain" description="C2H2-type" evidence="9">
    <location>
        <begin position="638"/>
        <end position="665"/>
    </location>
</feature>
<evidence type="ECO:0000256" key="4">
    <source>
        <dbReference type="ARBA" id="ARBA00022771"/>
    </source>
</evidence>
<dbReference type="Gene3D" id="3.30.160.60">
    <property type="entry name" value="Classic Zinc Finger"/>
    <property type="match status" value="9"/>
</dbReference>
<dbReference type="OrthoDB" id="427030at2759"/>
<dbReference type="AlphaFoldDB" id="A0A9J7ED43"/>
<feature type="domain" description="C2H2-type" evidence="9">
    <location>
        <begin position="666"/>
        <end position="693"/>
    </location>
</feature>
<accession>A0A9J7ED43</accession>
<dbReference type="SUPFAM" id="SSF57667">
    <property type="entry name" value="beta-beta-alpha zinc fingers"/>
    <property type="match status" value="6"/>
</dbReference>
<feature type="domain" description="C2H2-type" evidence="9">
    <location>
        <begin position="610"/>
        <end position="637"/>
    </location>
</feature>
<keyword evidence="4 7" id="KW-0863">Zinc-finger</keyword>
<keyword evidence="2" id="KW-0479">Metal-binding</keyword>
<dbReference type="GeneID" id="111357990"/>
<evidence type="ECO:0000259" key="9">
    <source>
        <dbReference type="PROSITE" id="PS50157"/>
    </source>
</evidence>
<evidence type="ECO:0000256" key="5">
    <source>
        <dbReference type="ARBA" id="ARBA00022833"/>
    </source>
</evidence>
<name>A0A9J7ED43_SPOLT</name>
<feature type="domain" description="C2H2-type" evidence="9">
    <location>
        <begin position="545"/>
        <end position="568"/>
    </location>
</feature>
<feature type="region of interest" description="Disordered" evidence="8">
    <location>
        <begin position="314"/>
        <end position="334"/>
    </location>
</feature>
<dbReference type="InterPro" id="IPR013087">
    <property type="entry name" value="Znf_C2H2_type"/>
</dbReference>
<gene>
    <name evidence="11" type="primary">LOC111357990</name>
</gene>
<dbReference type="PROSITE" id="PS00028">
    <property type="entry name" value="ZINC_FINGER_C2H2_1"/>
    <property type="match status" value="11"/>
</dbReference>
<dbReference type="FunFam" id="3.30.160.60:FF:000690">
    <property type="entry name" value="Zinc finger protein 354C"/>
    <property type="match status" value="1"/>
</dbReference>
<feature type="domain" description="C2H2-type" evidence="9">
    <location>
        <begin position="752"/>
        <end position="779"/>
    </location>
</feature>
<dbReference type="GO" id="GO:0005634">
    <property type="term" value="C:nucleus"/>
    <property type="evidence" value="ECO:0007669"/>
    <property type="project" value="UniProtKB-SubCell"/>
</dbReference>
<evidence type="ECO:0000256" key="2">
    <source>
        <dbReference type="ARBA" id="ARBA00022723"/>
    </source>
</evidence>
<dbReference type="GO" id="GO:0000785">
    <property type="term" value="C:chromatin"/>
    <property type="evidence" value="ECO:0007669"/>
    <property type="project" value="UniProtKB-ARBA"/>
</dbReference>
<dbReference type="SMART" id="SM00355">
    <property type="entry name" value="ZnF_C2H2"/>
    <property type="match status" value="13"/>
</dbReference>
<protein>
    <submittedName>
        <fullName evidence="11">Zinc finger protein 182-like isoform X1</fullName>
    </submittedName>
</protein>
<dbReference type="InterPro" id="IPR050826">
    <property type="entry name" value="Krueppel_C2H2_ZnFinger"/>
</dbReference>
<feature type="domain" description="C2H2-type" evidence="9">
    <location>
        <begin position="694"/>
        <end position="722"/>
    </location>
</feature>
<keyword evidence="3" id="KW-0677">Repeat</keyword>
<dbReference type="FunFam" id="3.30.160.60:FF:000110">
    <property type="entry name" value="Zinc finger protein-like"/>
    <property type="match status" value="1"/>
</dbReference>
<keyword evidence="5" id="KW-0862">Zinc</keyword>
<dbReference type="KEGG" id="sliu:111357990"/>
<feature type="domain" description="C2H2-type" evidence="9">
    <location>
        <begin position="808"/>
        <end position="837"/>
    </location>
</feature>
<dbReference type="PROSITE" id="PS50157">
    <property type="entry name" value="ZINC_FINGER_C2H2_2"/>
    <property type="match status" value="11"/>
</dbReference>
<evidence type="ECO:0000256" key="7">
    <source>
        <dbReference type="PROSITE-ProRule" id="PRU00042"/>
    </source>
</evidence>
<dbReference type="PANTHER" id="PTHR24377">
    <property type="entry name" value="IP01015P-RELATED"/>
    <property type="match status" value="1"/>
</dbReference>
<proteinExistence type="predicted"/>
<sequence length="987" mass="109571">MNQCCFICNAKASVALKNAITLFGNDSTLPSGKKITDILSEIVEKPVQNKKVHTDVLCKKCWKTCCDYDTTRIRLETMKSELLEQFKSSITAYKLDYENYEKNEYGTPQKPKSAIGKTLVLPASKLQPIPPDLLLKVGKLAAFSKPNIVLPQIKPTTASTLNLKVTVGSSVLTQTIKTTTAKTIETQQIDTNSILNSLSNALKDDIDSLTSGDEKAIMSFDVNSLPKDFLSGTALRRMNEKDSGKTDKISDDHTMEIDEVVPVSSAGSGLLLQVESLQPPPRPEGTHYLDIEPLEGGNPDPHKFIFGKLQMLNEQEEEDDDDDEDEEGHTIVVDSENGSILRMVTGQKFIYEGGEISLVVPDDDQADAGDTHDHADSQADSNDESQIELQVSGDEETANAIIAAAQEKGGAFIKVESGEMFRVKSVSSSARPTTPLQIVAPHDDKFKCLLCEKNGSEKEMISEADAMMRHLKTVHDARLYLCRFCGVVMRKRTEYASHIAEHVSEGKSPAGGGRGAHRCTTCGKWFASRGLLRDHLNVHVGARPHVCTVCHKAFASKYTHQAHLKTHAVSINNVLVGARPHVCTVCHKAFASKYTHQAHLKTHAVRPRPFKCSQCGKSFLTQQNLNQHEKTHSGIKDFVCNICNKAFSTQHNLEVHGVVHSGNKAFVCTHCGKAFARRAELRDHTRIHTGERPFSCELCGARFTQRSNLHSHRRATHYDDKRYQCELCPKKFKRRRLLEYHTKASHTGERPLKCGVCQLSFVYPEHYKKHVRIHSGERPYVCEICGKSFNSRDNRNTHRFVHSDKKPYECVACGAGYMRKQLLYAHMNTSGHLAESIVVNQPRVIKVTENGTSSHATDITDHDTKTNKFDAIFESQAELEASIKSVKSEAEVNLGDAKFYITEDKKLILQDSGGDKTLNLIQEGDESTLLTIHNLGERADATILEAVNADQLADQTEIVANDENGGVVRLIQIKLPDGNNGWVAINR</sequence>
<dbReference type="GO" id="GO:0008270">
    <property type="term" value="F:zinc ion binding"/>
    <property type="evidence" value="ECO:0007669"/>
    <property type="project" value="UniProtKB-KW"/>
</dbReference>
<dbReference type="FunFam" id="3.30.160.60:FF:000145">
    <property type="entry name" value="Zinc finger protein 574"/>
    <property type="match status" value="1"/>
</dbReference>
<dbReference type="InterPro" id="IPR036236">
    <property type="entry name" value="Znf_C2H2_sf"/>
</dbReference>
<evidence type="ECO:0000256" key="3">
    <source>
        <dbReference type="ARBA" id="ARBA00022737"/>
    </source>
</evidence>
<dbReference type="FunFam" id="3.30.160.60:FF:000759">
    <property type="entry name" value="zinc finger protein 16"/>
    <property type="match status" value="1"/>
</dbReference>
<dbReference type="GO" id="GO:0003682">
    <property type="term" value="F:chromatin binding"/>
    <property type="evidence" value="ECO:0007669"/>
    <property type="project" value="UniProtKB-ARBA"/>
</dbReference>
<dbReference type="GO" id="GO:0032502">
    <property type="term" value="P:developmental process"/>
    <property type="evidence" value="ECO:0007669"/>
    <property type="project" value="UniProtKB-ARBA"/>
</dbReference>
<reference evidence="11" key="1">
    <citation type="submission" date="2025-08" db="UniProtKB">
        <authorList>
            <consortium name="RefSeq"/>
        </authorList>
    </citation>
    <scope>IDENTIFICATION</scope>
    <source>
        <strain evidence="11">Ishihara</strain>
        <tissue evidence="11">Whole body</tissue>
    </source>
</reference>
<organism evidence="10 11">
    <name type="scientific">Spodoptera litura</name>
    <name type="common">Asian cotton leafworm</name>
    <dbReference type="NCBI Taxonomy" id="69820"/>
    <lineage>
        <taxon>Eukaryota</taxon>
        <taxon>Metazoa</taxon>
        <taxon>Ecdysozoa</taxon>
        <taxon>Arthropoda</taxon>
        <taxon>Hexapoda</taxon>
        <taxon>Insecta</taxon>
        <taxon>Pterygota</taxon>
        <taxon>Neoptera</taxon>
        <taxon>Endopterygota</taxon>
        <taxon>Lepidoptera</taxon>
        <taxon>Glossata</taxon>
        <taxon>Ditrysia</taxon>
        <taxon>Noctuoidea</taxon>
        <taxon>Noctuidae</taxon>
        <taxon>Amphipyrinae</taxon>
        <taxon>Spodoptera</taxon>
    </lineage>
</organism>
<feature type="compositionally biased region" description="Acidic residues" evidence="8">
    <location>
        <begin position="314"/>
        <end position="327"/>
    </location>
</feature>
<keyword evidence="10" id="KW-1185">Reference proteome</keyword>
<feature type="domain" description="C2H2-type" evidence="9">
    <location>
        <begin position="780"/>
        <end position="807"/>
    </location>
</feature>
<dbReference type="GO" id="GO:0040029">
    <property type="term" value="P:epigenetic regulation of gene expression"/>
    <property type="evidence" value="ECO:0007669"/>
    <property type="project" value="UniProtKB-ARBA"/>
</dbReference>
<evidence type="ECO:0000256" key="8">
    <source>
        <dbReference type="SAM" id="MobiDB-lite"/>
    </source>
</evidence>
<feature type="region of interest" description="Disordered" evidence="8">
    <location>
        <begin position="361"/>
        <end position="393"/>
    </location>
</feature>
<evidence type="ECO:0000256" key="1">
    <source>
        <dbReference type="ARBA" id="ARBA00004123"/>
    </source>
</evidence>
<dbReference type="Pfam" id="PF13912">
    <property type="entry name" value="zf-C2H2_6"/>
    <property type="match status" value="1"/>
</dbReference>
<evidence type="ECO:0000313" key="11">
    <source>
        <dbReference type="RefSeq" id="XP_022828610.1"/>
    </source>
</evidence>
<dbReference type="FunFam" id="3.30.160.60:FF:000202">
    <property type="entry name" value="Zinc finger protein 574"/>
    <property type="match status" value="1"/>
</dbReference>
<dbReference type="RefSeq" id="XP_022828610.1">
    <property type="nucleotide sequence ID" value="XM_022972842.1"/>
</dbReference>
<dbReference type="Proteomes" id="UP000301870">
    <property type="component" value="Chromosome 26"/>
</dbReference>